<accession>A0A0J1FK97</accession>
<evidence type="ECO:0000313" key="1">
    <source>
        <dbReference type="EMBL" id="KLU63847.1"/>
    </source>
</evidence>
<dbReference type="STRING" id="476652.DEAC_c42120"/>
<dbReference type="EMBL" id="LDZY01000022">
    <property type="protein sequence ID" value="KLU63847.1"/>
    <property type="molecule type" value="Genomic_DNA"/>
</dbReference>
<evidence type="ECO:0000313" key="2">
    <source>
        <dbReference type="Proteomes" id="UP000036356"/>
    </source>
</evidence>
<keyword evidence="2" id="KW-1185">Reference proteome</keyword>
<comment type="caution">
    <text evidence="1">The sequence shown here is derived from an EMBL/GenBank/DDBJ whole genome shotgun (WGS) entry which is preliminary data.</text>
</comment>
<dbReference type="PATRIC" id="fig|476652.3.peg.4455"/>
<sequence>MIKKHLIIGATQEWRKRLKDKFPTILTMDGFNDKIEFRSFGGIDFVLFYTGYMSHKTYYKIVDFLRENNIPLGYIGKTNIDLVECEIVEQVNSRLLRSSQTKLV</sequence>
<protein>
    <submittedName>
        <fullName evidence="1">Uncharacterized protein</fullName>
    </submittedName>
</protein>
<name>A0A0J1FK97_9FIRM</name>
<gene>
    <name evidence="1" type="ORF">DEAC_c42120</name>
</gene>
<proteinExistence type="predicted"/>
<organism evidence="1 2">
    <name type="scientific">Desulfosporosinus acididurans</name>
    <dbReference type="NCBI Taxonomy" id="476652"/>
    <lineage>
        <taxon>Bacteria</taxon>
        <taxon>Bacillati</taxon>
        <taxon>Bacillota</taxon>
        <taxon>Clostridia</taxon>
        <taxon>Eubacteriales</taxon>
        <taxon>Desulfitobacteriaceae</taxon>
        <taxon>Desulfosporosinus</taxon>
    </lineage>
</organism>
<reference evidence="1 2" key="1">
    <citation type="submission" date="2015-06" db="EMBL/GenBank/DDBJ databases">
        <title>Draft genome of the moderately acidophilic sulfate reducer Candidatus Desulfosporosinus acididurans strain M1.</title>
        <authorList>
            <person name="Poehlein A."/>
            <person name="Petzsch P."/>
            <person name="Johnson B.D."/>
            <person name="Schloemann M."/>
            <person name="Daniel R."/>
            <person name="Muehling M."/>
        </authorList>
    </citation>
    <scope>NUCLEOTIDE SEQUENCE [LARGE SCALE GENOMIC DNA]</scope>
    <source>
        <strain evidence="1 2">M1</strain>
    </source>
</reference>
<dbReference type="Proteomes" id="UP000036356">
    <property type="component" value="Unassembled WGS sequence"/>
</dbReference>
<dbReference type="AlphaFoldDB" id="A0A0J1FK97"/>
<dbReference type="RefSeq" id="WP_047811974.1">
    <property type="nucleotide sequence ID" value="NZ_LDZY01000022.1"/>
</dbReference>